<sequence>MLCALVSFVWQRGHGFVTAARRSTRVRWLTSALAVLVGVGTGVVAAAPQAWAALPTGQVAIGLGSDSDLRVLSSGTSSSTAVVAAPYTAGVSGTTILAQRWTLDMTIYVEEEITAGYKIKNAQTGQCLGRTATANNSPVIAKACSNEVAQLWTVPATAPNGGVQLQNMADYRCLDLAGGSTAANAPLRVSTCNSASTAWWQRWKLRYGTFSCDRRSNQRLLTGLCVSGSMPMTGAFGTWRNLPASYTPEARTQPNDLDNFIELRSRNSSNEDNQADGIEFGLHQALVQNAAVVHPYWTEWGPGGQEYHSVLNSEGGTAADGRNHSYMLMPTAAGGQWDVLYDFNLVGTTTRQEGAQFRDAYANLAVANPSSVSTAEAFQNRLQLYDVSGVWHRPYLTETSRTEPKTCSALPTDADPLWSEFNAPPWCMTTGLVTRNTTPVTVDYMSVKVPRTGSGLTALAPPHPTATTAAGTVGGVNQQALRDCLEKSPDTCLDTVAGLQDCVSARRICSSPDVSRATAVPISLDQARRAVSRHLAPAAAPTSSTSRPVAALDARLRAELPTLPAGSQVHVMTGNDRVHGFGANAENTYDGYVMVYDAARSVLLYACLGADCPQATR</sequence>
<name>A0A238XK93_9ACTN</name>
<proteinExistence type="predicted"/>
<evidence type="ECO:0000313" key="3">
    <source>
        <dbReference type="Proteomes" id="UP000198415"/>
    </source>
</evidence>
<evidence type="ECO:0000259" key="1">
    <source>
        <dbReference type="Pfam" id="PF14200"/>
    </source>
</evidence>
<evidence type="ECO:0000313" key="2">
    <source>
        <dbReference type="EMBL" id="SNR59120.1"/>
    </source>
</evidence>
<keyword evidence="2" id="KW-0430">Lectin</keyword>
<dbReference type="Proteomes" id="UP000198415">
    <property type="component" value="Unassembled WGS sequence"/>
</dbReference>
<feature type="domain" description="Ricin B lectin" evidence="1">
    <location>
        <begin position="98"/>
        <end position="188"/>
    </location>
</feature>
<dbReference type="Pfam" id="PF14200">
    <property type="entry name" value="RicinB_lectin_2"/>
    <property type="match status" value="1"/>
</dbReference>
<protein>
    <submittedName>
        <fullName evidence="2">Ricin-type beta-trefoil lectin domain-like</fullName>
    </submittedName>
</protein>
<accession>A0A238XK93</accession>
<dbReference type="AlphaFoldDB" id="A0A238XK93"/>
<dbReference type="GO" id="GO:0030246">
    <property type="term" value="F:carbohydrate binding"/>
    <property type="evidence" value="ECO:0007669"/>
    <property type="project" value="UniProtKB-KW"/>
</dbReference>
<reference evidence="2 3" key="1">
    <citation type="submission" date="2017-06" db="EMBL/GenBank/DDBJ databases">
        <authorList>
            <person name="Kim H.J."/>
            <person name="Triplett B.A."/>
        </authorList>
    </citation>
    <scope>NUCLEOTIDE SEQUENCE [LARGE SCALE GENOMIC DNA]</scope>
    <source>
        <strain evidence="2 3">DSM 43151</strain>
    </source>
</reference>
<dbReference type="EMBL" id="FZNR01000003">
    <property type="protein sequence ID" value="SNR59120.1"/>
    <property type="molecule type" value="Genomic_DNA"/>
</dbReference>
<dbReference type="InterPro" id="IPR000772">
    <property type="entry name" value="Ricin_B_lectin"/>
</dbReference>
<organism evidence="2 3">
    <name type="scientific">Actinoplanes regularis</name>
    <dbReference type="NCBI Taxonomy" id="52697"/>
    <lineage>
        <taxon>Bacteria</taxon>
        <taxon>Bacillati</taxon>
        <taxon>Actinomycetota</taxon>
        <taxon>Actinomycetes</taxon>
        <taxon>Micromonosporales</taxon>
        <taxon>Micromonosporaceae</taxon>
        <taxon>Actinoplanes</taxon>
    </lineage>
</organism>
<dbReference type="Gene3D" id="2.80.10.50">
    <property type="match status" value="1"/>
</dbReference>
<dbReference type="PROSITE" id="PS50231">
    <property type="entry name" value="RICIN_B_LECTIN"/>
    <property type="match status" value="1"/>
</dbReference>
<keyword evidence="3" id="KW-1185">Reference proteome</keyword>
<dbReference type="InterPro" id="IPR035992">
    <property type="entry name" value="Ricin_B-like_lectins"/>
</dbReference>
<dbReference type="CDD" id="cd00161">
    <property type="entry name" value="beta-trefoil_Ricin-like"/>
    <property type="match status" value="1"/>
</dbReference>
<dbReference type="SUPFAM" id="SSF50370">
    <property type="entry name" value="Ricin B-like lectins"/>
    <property type="match status" value="1"/>
</dbReference>
<gene>
    <name evidence="2" type="ORF">SAMN06264365_103517</name>
</gene>